<dbReference type="EMBL" id="JAULJQ010000001">
    <property type="protein sequence ID" value="MDO2408586.1"/>
    <property type="molecule type" value="Genomic_DNA"/>
</dbReference>
<evidence type="ECO:0000256" key="1">
    <source>
        <dbReference type="SAM" id="SignalP"/>
    </source>
</evidence>
<dbReference type="Gene3D" id="2.60.120.1360">
    <property type="match status" value="1"/>
</dbReference>
<organism evidence="4 5">
    <name type="scientific">Campylobacter magnus</name>
    <dbReference type="NCBI Taxonomy" id="3026462"/>
    <lineage>
        <taxon>Bacteria</taxon>
        <taxon>Pseudomonadati</taxon>
        <taxon>Campylobacterota</taxon>
        <taxon>Epsilonproteobacteria</taxon>
        <taxon>Campylobacterales</taxon>
        <taxon>Campylobacteraceae</taxon>
        <taxon>Campylobacter</taxon>
    </lineage>
</organism>
<evidence type="ECO:0000259" key="3">
    <source>
        <dbReference type="Pfam" id="PF22753"/>
    </source>
</evidence>
<feature type="domain" description="SGNH hydrolase-type esterase" evidence="2">
    <location>
        <begin position="213"/>
        <end position="354"/>
    </location>
</feature>
<feature type="signal peptide" evidence="1">
    <location>
        <begin position="1"/>
        <end position="21"/>
    </location>
</feature>
<proteinExistence type="predicted"/>
<keyword evidence="5" id="KW-1185">Reference proteome</keyword>
<evidence type="ECO:0000259" key="2">
    <source>
        <dbReference type="Pfam" id="PF13472"/>
    </source>
</evidence>
<accession>A0ABT8T4Z4</accession>
<evidence type="ECO:0000313" key="4">
    <source>
        <dbReference type="EMBL" id="MDO2408586.1"/>
    </source>
</evidence>
<dbReference type="InterPro" id="IPR013830">
    <property type="entry name" value="SGNH_hydro"/>
</dbReference>
<feature type="domain" description="Peptidoglycan O-acetylesterase N-terminal" evidence="3">
    <location>
        <begin position="83"/>
        <end position="192"/>
    </location>
</feature>
<dbReference type="Gene3D" id="3.40.50.1110">
    <property type="entry name" value="SGNH hydrolase"/>
    <property type="match status" value="1"/>
</dbReference>
<comment type="caution">
    <text evidence="4">The sequence shown here is derived from an EMBL/GenBank/DDBJ whole genome shotgun (WGS) entry which is preliminary data.</text>
</comment>
<feature type="chain" id="PRO_5045762351" evidence="1">
    <location>
        <begin position="22"/>
        <end position="370"/>
    </location>
</feature>
<protein>
    <submittedName>
        <fullName evidence="4">GDSL-type esterase/lipase family protein</fullName>
    </submittedName>
</protein>
<reference evidence="4 5" key="1">
    <citation type="submission" date="2023-06" db="EMBL/GenBank/DDBJ databases">
        <title>Campylobacter magnum sp. nov., isolated from cecal contents of domestic pigs (Sus scrofa domesticus).</title>
        <authorList>
            <person name="Papic B."/>
            <person name="Gruntar I."/>
        </authorList>
    </citation>
    <scope>NUCLEOTIDE SEQUENCE [LARGE SCALE GENOMIC DNA]</scope>
    <source>
        <strain evidence="5">34484-21</strain>
    </source>
</reference>
<dbReference type="PANTHER" id="PTHR30383">
    <property type="entry name" value="THIOESTERASE 1/PROTEASE 1/LYSOPHOSPHOLIPASE L1"/>
    <property type="match status" value="1"/>
</dbReference>
<dbReference type="InterPro" id="IPR036514">
    <property type="entry name" value="SGNH_hydro_sf"/>
</dbReference>
<evidence type="ECO:0000313" key="5">
    <source>
        <dbReference type="Proteomes" id="UP001171111"/>
    </source>
</evidence>
<dbReference type="PROSITE" id="PS51257">
    <property type="entry name" value="PROKAR_LIPOPROTEIN"/>
    <property type="match status" value="1"/>
</dbReference>
<dbReference type="SUPFAM" id="SSF52266">
    <property type="entry name" value="SGNH hydrolase"/>
    <property type="match status" value="1"/>
</dbReference>
<sequence>MNKILASFYAFLGIFAALLLAACAQKIITENKSSDEMLAKKELKRLNISQNGRGVKFFGDSHVASGAMVAAFRDEYFAASVGSAGFVPAAVSKYHAHSELSFESRGFEILNSRRDKYDDYALCGVVAKADENATMSLKLKKLKGLFGVEILHKFSQSGEIFTLKDANAKEYKITQKSPDIWEYSTFALSFPLEIKALKNGAELGGYKIYQKGDFVDFCAANGAYSSISTKWSDEAWSRDFAGFDYELFILAYGTNDALDKDFSESGFYNSMKSLITKLKSTSKNAKLVLVAPPPSPKIKKMPLVISALKRLARDENAIFVDTRAFVESSGGWKGWRKNKLVSRDNLHLSHDGYKKIGAFIAKSVKNEMKN</sequence>
<keyword evidence="1" id="KW-0732">Signal</keyword>
<name>A0ABT8T4Z4_9BACT</name>
<gene>
    <name evidence="4" type="ORF">Q2362_00545</name>
</gene>
<dbReference type="RefSeq" id="WP_302243302.1">
    <property type="nucleotide sequence ID" value="NZ_JAULJQ010000001.1"/>
</dbReference>
<dbReference type="Pfam" id="PF22753">
    <property type="entry name" value="Ape1_N"/>
    <property type="match status" value="1"/>
</dbReference>
<dbReference type="InterPro" id="IPR055041">
    <property type="entry name" value="Ape1_N"/>
</dbReference>
<dbReference type="Proteomes" id="UP001171111">
    <property type="component" value="Unassembled WGS sequence"/>
</dbReference>
<dbReference type="Pfam" id="PF13472">
    <property type="entry name" value="Lipase_GDSL_2"/>
    <property type="match status" value="1"/>
</dbReference>
<dbReference type="PANTHER" id="PTHR30383:SF29">
    <property type="entry name" value="SGNH HYDROLASE-TYPE ESTERASE DOMAIN-CONTAINING PROTEIN"/>
    <property type="match status" value="1"/>
</dbReference>
<dbReference type="InterPro" id="IPR051532">
    <property type="entry name" value="Ester_Hydrolysis_Enzymes"/>
</dbReference>